<protein>
    <submittedName>
        <fullName evidence="1">Uncharacterized protein</fullName>
    </submittedName>
</protein>
<dbReference type="EMBL" id="CP108057">
    <property type="protein sequence ID" value="WUO45775.1"/>
    <property type="molecule type" value="Genomic_DNA"/>
</dbReference>
<reference evidence="1" key="1">
    <citation type="submission" date="2022-10" db="EMBL/GenBank/DDBJ databases">
        <title>The complete genomes of actinobacterial strains from the NBC collection.</title>
        <authorList>
            <person name="Joergensen T.S."/>
            <person name="Alvarez Arevalo M."/>
            <person name="Sterndorff E.B."/>
            <person name="Faurdal D."/>
            <person name="Vuksanovic O."/>
            <person name="Mourched A.-S."/>
            <person name="Charusanti P."/>
            <person name="Shaw S."/>
            <person name="Blin K."/>
            <person name="Weber T."/>
        </authorList>
    </citation>
    <scope>NUCLEOTIDE SEQUENCE</scope>
    <source>
        <strain evidence="1">NBC_00283</strain>
    </source>
</reference>
<gene>
    <name evidence="1" type="ORF">OHU17_07955</name>
</gene>
<evidence type="ECO:0000313" key="2">
    <source>
        <dbReference type="Proteomes" id="UP001432075"/>
    </source>
</evidence>
<accession>A0ABZ1RG47</accession>
<keyword evidence="2" id="KW-1185">Reference proteome</keyword>
<evidence type="ECO:0000313" key="1">
    <source>
        <dbReference type="EMBL" id="WUO45775.1"/>
    </source>
</evidence>
<sequence>MAKTLGSSDAQRDLSRLMDHLDELAAHHVVHTSVGLHPGDPAGISTSIFSLAVWRSEQLSPRVSVARTALAISRSELWKSATREFIDLPSQQPCCLVSGFMSPPGLEERLFQARIAMAHPAQGHVIVLDLTSAAIEHAAAYTSILNAIAHTISFSDPSPTRASGTSRILDLLL</sequence>
<dbReference type="Proteomes" id="UP001432075">
    <property type="component" value="Chromosome"/>
</dbReference>
<organism evidence="1 2">
    <name type="scientific">Streptomyces goshikiensis</name>
    <dbReference type="NCBI Taxonomy" id="1942"/>
    <lineage>
        <taxon>Bacteria</taxon>
        <taxon>Bacillati</taxon>
        <taxon>Actinomycetota</taxon>
        <taxon>Actinomycetes</taxon>
        <taxon>Kitasatosporales</taxon>
        <taxon>Streptomycetaceae</taxon>
        <taxon>Streptomyces</taxon>
    </lineage>
</organism>
<proteinExistence type="predicted"/>
<dbReference type="RefSeq" id="WP_190030277.1">
    <property type="nucleotide sequence ID" value="NZ_BMVE01000002.1"/>
</dbReference>
<name>A0ABZ1RG47_9ACTN</name>